<dbReference type="AlphaFoldDB" id="A0A644T6M7"/>
<dbReference type="GO" id="GO:0003677">
    <property type="term" value="F:DNA binding"/>
    <property type="evidence" value="ECO:0007669"/>
    <property type="project" value="UniProtKB-KW"/>
</dbReference>
<keyword evidence="3" id="KW-0238">DNA-binding</keyword>
<dbReference type="GO" id="GO:0006302">
    <property type="term" value="P:double-strand break repair"/>
    <property type="evidence" value="ECO:0007669"/>
    <property type="project" value="TreeGrafter"/>
</dbReference>
<evidence type="ECO:0000256" key="1">
    <source>
        <dbReference type="ARBA" id="ARBA00022741"/>
    </source>
</evidence>
<evidence type="ECO:0000313" key="5">
    <source>
        <dbReference type="EMBL" id="MPL62147.1"/>
    </source>
</evidence>
<dbReference type="GO" id="GO:0016787">
    <property type="term" value="F:hydrolase activity"/>
    <property type="evidence" value="ECO:0007669"/>
    <property type="project" value="UniProtKB-KW"/>
</dbReference>
<protein>
    <submittedName>
        <fullName evidence="5">Primosomal protein N</fullName>
        <ecNumber evidence="5">3.6.4.-</ecNumber>
    </submittedName>
</protein>
<evidence type="ECO:0000256" key="4">
    <source>
        <dbReference type="SAM" id="Coils"/>
    </source>
</evidence>
<reference evidence="5" key="1">
    <citation type="submission" date="2019-08" db="EMBL/GenBank/DDBJ databases">
        <authorList>
            <person name="Kucharzyk K."/>
            <person name="Murdoch R.W."/>
            <person name="Higgins S."/>
            <person name="Loffler F."/>
        </authorList>
    </citation>
    <scope>NUCLEOTIDE SEQUENCE</scope>
</reference>
<dbReference type="EMBL" id="VSSQ01000017">
    <property type="protein sequence ID" value="MPL62147.1"/>
    <property type="molecule type" value="Genomic_DNA"/>
</dbReference>
<organism evidence="5">
    <name type="scientific">bioreactor metagenome</name>
    <dbReference type="NCBI Taxonomy" id="1076179"/>
    <lineage>
        <taxon>unclassified sequences</taxon>
        <taxon>metagenomes</taxon>
        <taxon>ecological metagenomes</taxon>
    </lineage>
</organism>
<dbReference type="GO" id="GO:0005524">
    <property type="term" value="F:ATP binding"/>
    <property type="evidence" value="ECO:0007669"/>
    <property type="project" value="UniProtKB-KW"/>
</dbReference>
<dbReference type="Gene3D" id="3.40.1440.60">
    <property type="entry name" value="PriA, 3(prime) DNA-binding domain"/>
    <property type="match status" value="1"/>
</dbReference>
<dbReference type="InterPro" id="IPR027417">
    <property type="entry name" value="P-loop_NTPase"/>
</dbReference>
<gene>
    <name evidence="5" type="primary">priA_5</name>
    <name evidence="5" type="ORF">SDC9_07750</name>
</gene>
<feature type="coiled-coil region" evidence="4">
    <location>
        <begin position="297"/>
        <end position="324"/>
    </location>
</feature>
<comment type="caution">
    <text evidence="5">The sequence shown here is derived from an EMBL/GenBank/DDBJ whole genome shotgun (WGS) entry which is preliminary data.</text>
</comment>
<dbReference type="SUPFAM" id="SSF52540">
    <property type="entry name" value="P-loop containing nucleoside triphosphate hydrolases"/>
    <property type="match status" value="1"/>
</dbReference>
<name>A0A644T6M7_9ZZZZ</name>
<accession>A0A644T6M7</accession>
<dbReference type="Gene3D" id="3.40.50.300">
    <property type="entry name" value="P-loop containing nucleotide triphosphate hydrolases"/>
    <property type="match status" value="1"/>
</dbReference>
<dbReference type="EC" id="3.6.4.-" evidence="5"/>
<dbReference type="InterPro" id="IPR042115">
    <property type="entry name" value="PriA_3primeBD_sf"/>
</dbReference>
<dbReference type="PANTHER" id="PTHR30580">
    <property type="entry name" value="PRIMOSOMAL PROTEIN N"/>
    <property type="match status" value="1"/>
</dbReference>
<keyword evidence="4" id="KW-0175">Coiled coil</keyword>
<evidence type="ECO:0000256" key="2">
    <source>
        <dbReference type="ARBA" id="ARBA00022840"/>
    </source>
</evidence>
<keyword evidence="5" id="KW-0378">Hydrolase</keyword>
<keyword evidence="2" id="KW-0067">ATP-binding</keyword>
<dbReference type="GO" id="GO:0043138">
    <property type="term" value="F:3'-5' DNA helicase activity"/>
    <property type="evidence" value="ECO:0007669"/>
    <property type="project" value="TreeGrafter"/>
</dbReference>
<sequence length="658" mass="77165">MYILKIIPIAKGLPENYFSYFSKEKLPLGSLVEIKIKNRKVAGLVSETSKVEKEKINLKSQKFTLKKIERVIKENFIDENLFQSIVEVSILLGVKESEIIKNYIPEFVFENIDSFSDESFLNKKSIERYFIESFEKRHLEYLNLIKYNFKEGKTSLIFFPTISDLETTKKYFESKNIQNIATFHSSQTKKELKNNLEKLKEKSLLILSTPSLLPFLIANKINLKTVILEKENSYNYFSHAARKQIDAREIIKKIAKDLNLDLILAGNILSLQSFKDFKSSKNLESANKKSFTIIDLSKEKELKKEELEKRIKKISNKKESKYNSVYFSEELIEKLEEIKKNKDKVFLYAKRKGLYTETICSDCNTIFKCRNCDKPYILFKKQNQNEVERFYICSNCKDKIELKKSENLICENCGSWKMNTLGVGTQGIEENLKEIGFKTFLLDSESVKTKKEIKNILESWQKEKSSILIGTDLALNFLNRDFEIDLGAIISLDSLFSIPEINIDEKILNICLELKEKINSREKIIIQTRLKEQEVWDYLKDNNILGFLKDELEIRESFNLPPYANILKFRLTKKEIRSKENIERILKRIFDEEKIKFEKIIWRIEKKTGNHIGILTLSKDFWQIKKEGKIFPSSFAKKVITLLQDFHLEINPPNVLLP</sequence>
<evidence type="ECO:0000256" key="3">
    <source>
        <dbReference type="ARBA" id="ARBA00023125"/>
    </source>
</evidence>
<dbReference type="GO" id="GO:0006310">
    <property type="term" value="P:DNA recombination"/>
    <property type="evidence" value="ECO:0007669"/>
    <property type="project" value="TreeGrafter"/>
</dbReference>
<proteinExistence type="predicted"/>
<dbReference type="PANTHER" id="PTHR30580:SF0">
    <property type="entry name" value="PRIMOSOMAL PROTEIN N"/>
    <property type="match status" value="1"/>
</dbReference>
<keyword evidence="1" id="KW-0547">Nucleotide-binding</keyword>
<dbReference type="GO" id="GO:0006270">
    <property type="term" value="P:DNA replication initiation"/>
    <property type="evidence" value="ECO:0007669"/>
    <property type="project" value="TreeGrafter"/>
</dbReference>